<name>A0ABW4CRS5_9LACO</name>
<reference evidence="3" key="1">
    <citation type="journal article" date="2019" name="Int. J. Syst. Evol. Microbiol.">
        <title>The Global Catalogue of Microorganisms (GCM) 10K type strain sequencing project: providing services to taxonomists for standard genome sequencing and annotation.</title>
        <authorList>
            <consortium name="The Broad Institute Genomics Platform"/>
            <consortium name="The Broad Institute Genome Sequencing Center for Infectious Disease"/>
            <person name="Wu L."/>
            <person name="Ma J."/>
        </authorList>
    </citation>
    <scope>NUCLEOTIDE SEQUENCE [LARGE SCALE GENOMIC DNA]</scope>
    <source>
        <strain evidence="3">CCM 8947</strain>
    </source>
</reference>
<comment type="caution">
    <text evidence="2">The sequence shown here is derived from an EMBL/GenBank/DDBJ whole genome shotgun (WGS) entry which is preliminary data.</text>
</comment>
<keyword evidence="1" id="KW-0812">Transmembrane</keyword>
<keyword evidence="1" id="KW-0472">Membrane</keyword>
<evidence type="ECO:0000256" key="1">
    <source>
        <dbReference type="SAM" id="Phobius"/>
    </source>
</evidence>
<organism evidence="2 3">
    <name type="scientific">Lacticaseibacillus yichunensis</name>
    <dbReference type="NCBI Taxonomy" id="2486015"/>
    <lineage>
        <taxon>Bacteria</taxon>
        <taxon>Bacillati</taxon>
        <taxon>Bacillota</taxon>
        <taxon>Bacilli</taxon>
        <taxon>Lactobacillales</taxon>
        <taxon>Lactobacillaceae</taxon>
        <taxon>Lacticaseibacillus</taxon>
    </lineage>
</organism>
<dbReference type="EMBL" id="JBHTOG010000036">
    <property type="protein sequence ID" value="MFD1432441.1"/>
    <property type="molecule type" value="Genomic_DNA"/>
</dbReference>
<dbReference type="RefSeq" id="WP_125697339.1">
    <property type="nucleotide sequence ID" value="NZ_JBHTOG010000036.1"/>
</dbReference>
<feature type="transmembrane region" description="Helical" evidence="1">
    <location>
        <begin position="6"/>
        <end position="38"/>
    </location>
</feature>
<accession>A0ABW4CRS5</accession>
<dbReference type="Proteomes" id="UP001597192">
    <property type="component" value="Unassembled WGS sequence"/>
</dbReference>
<sequence length="65" mass="7451">MKTGTIGLLAGFAIAIVLLRFGFWGMLVTALLAIVGYMTERWLWPARKELMAWLRSGKRQLQKNR</sequence>
<evidence type="ECO:0000313" key="2">
    <source>
        <dbReference type="EMBL" id="MFD1432441.1"/>
    </source>
</evidence>
<protein>
    <submittedName>
        <fullName evidence="2">DUF2273 domain-containing protein</fullName>
    </submittedName>
</protein>
<evidence type="ECO:0000313" key="3">
    <source>
        <dbReference type="Proteomes" id="UP001597192"/>
    </source>
</evidence>
<gene>
    <name evidence="2" type="ORF">ACFQ47_07065</name>
</gene>
<keyword evidence="1" id="KW-1133">Transmembrane helix</keyword>
<keyword evidence="3" id="KW-1185">Reference proteome</keyword>
<proteinExistence type="predicted"/>